<proteinExistence type="predicted"/>
<sequence length="125" mass="13804">MEKIMFKQASWIIPTLLIAIGSPCLATANDDHRDQRSYQRYSDSQPSVVGGYGLPSHVRGIGTYAGGLTAARFAGNGNYFYAQSGGAYLPDDYRRSTVEPRIIHVNQRTFNDSCHYEAGVCVIRP</sequence>
<comment type="caution">
    <text evidence="2">The sequence shown here is derived from an EMBL/GenBank/DDBJ whole genome shotgun (WGS) entry which is preliminary data.</text>
</comment>
<protein>
    <recommendedName>
        <fullName evidence="4">Secreted protein</fullName>
    </recommendedName>
</protein>
<feature type="signal peptide" evidence="1">
    <location>
        <begin position="1"/>
        <end position="28"/>
    </location>
</feature>
<dbReference type="AlphaFoldDB" id="A0AA92C2W4"/>
<gene>
    <name evidence="2" type="ORF">DC430_14960</name>
</gene>
<name>A0AA92C2W4_RHIRH</name>
<keyword evidence="1" id="KW-0732">Signal</keyword>
<evidence type="ECO:0000313" key="3">
    <source>
        <dbReference type="Proteomes" id="UP000244335"/>
    </source>
</evidence>
<evidence type="ECO:0000256" key="1">
    <source>
        <dbReference type="SAM" id="SignalP"/>
    </source>
</evidence>
<reference evidence="2 3" key="1">
    <citation type="submission" date="2018-04" db="EMBL/GenBank/DDBJ databases">
        <authorList>
            <person name="Hagen T."/>
        </authorList>
    </citation>
    <scope>NUCLEOTIDE SEQUENCE [LARGE SCALE GENOMIC DNA]</scope>
    <source>
        <strain evidence="2 3">TPD7009</strain>
    </source>
</reference>
<feature type="chain" id="PRO_5041695137" description="Secreted protein" evidence="1">
    <location>
        <begin position="29"/>
        <end position="125"/>
    </location>
</feature>
<accession>A0AA92C2W4</accession>
<organism evidence="2 3">
    <name type="scientific">Rhizobium rhizogenes</name>
    <name type="common">Agrobacterium rhizogenes</name>
    <dbReference type="NCBI Taxonomy" id="359"/>
    <lineage>
        <taxon>Bacteria</taxon>
        <taxon>Pseudomonadati</taxon>
        <taxon>Pseudomonadota</taxon>
        <taxon>Alphaproteobacteria</taxon>
        <taxon>Hyphomicrobiales</taxon>
        <taxon>Rhizobiaceae</taxon>
        <taxon>Rhizobium/Agrobacterium group</taxon>
        <taxon>Rhizobium</taxon>
    </lineage>
</organism>
<dbReference type="Proteomes" id="UP000244335">
    <property type="component" value="Unassembled WGS sequence"/>
</dbReference>
<evidence type="ECO:0000313" key="2">
    <source>
        <dbReference type="EMBL" id="PVE53217.1"/>
    </source>
</evidence>
<dbReference type="EMBL" id="QDFR01000004">
    <property type="protein sequence ID" value="PVE53217.1"/>
    <property type="molecule type" value="Genomic_DNA"/>
</dbReference>
<evidence type="ECO:0008006" key="4">
    <source>
        <dbReference type="Google" id="ProtNLM"/>
    </source>
</evidence>